<dbReference type="InterPro" id="IPR009875">
    <property type="entry name" value="PilZ_domain"/>
</dbReference>
<dbReference type="Proteomes" id="UP000605201">
    <property type="component" value="Unassembled WGS sequence"/>
</dbReference>
<evidence type="ECO:0000313" key="3">
    <source>
        <dbReference type="Proteomes" id="UP000605201"/>
    </source>
</evidence>
<dbReference type="SUPFAM" id="SSF51206">
    <property type="entry name" value="cAMP-binding domain-like"/>
    <property type="match status" value="1"/>
</dbReference>
<dbReference type="Pfam" id="PF07238">
    <property type="entry name" value="PilZ"/>
    <property type="match status" value="1"/>
</dbReference>
<name>A0A8J6TP13_9BACT</name>
<dbReference type="CDD" id="cd00038">
    <property type="entry name" value="CAP_ED"/>
    <property type="match status" value="1"/>
</dbReference>
<dbReference type="SMART" id="SM00100">
    <property type="entry name" value="cNMP"/>
    <property type="match status" value="1"/>
</dbReference>
<feature type="domain" description="Cyclic nucleotide-binding" evidence="1">
    <location>
        <begin position="1"/>
        <end position="89"/>
    </location>
</feature>
<dbReference type="InterPro" id="IPR014710">
    <property type="entry name" value="RmlC-like_jellyroll"/>
</dbReference>
<dbReference type="GO" id="GO:0005829">
    <property type="term" value="C:cytosol"/>
    <property type="evidence" value="ECO:0007669"/>
    <property type="project" value="TreeGrafter"/>
</dbReference>
<dbReference type="PANTHER" id="PTHR11635">
    <property type="entry name" value="CAMP-DEPENDENT PROTEIN KINASE REGULATORY CHAIN"/>
    <property type="match status" value="1"/>
</dbReference>
<dbReference type="GO" id="GO:0035438">
    <property type="term" value="F:cyclic-di-GMP binding"/>
    <property type="evidence" value="ECO:0007669"/>
    <property type="project" value="InterPro"/>
</dbReference>
<dbReference type="Gene3D" id="2.60.120.10">
    <property type="entry name" value="Jelly Rolls"/>
    <property type="match status" value="1"/>
</dbReference>
<dbReference type="PANTHER" id="PTHR11635:SF152">
    <property type="entry name" value="CAMP-DEPENDENT PROTEIN KINASE TYPE I REGULATORY SUBUNIT-RELATED"/>
    <property type="match status" value="1"/>
</dbReference>
<dbReference type="SUPFAM" id="SSF141371">
    <property type="entry name" value="PilZ domain-like"/>
    <property type="match status" value="1"/>
</dbReference>
<comment type="caution">
    <text evidence="2">The sequence shown here is derived from an EMBL/GenBank/DDBJ whole genome shotgun (WGS) entry which is preliminary data.</text>
</comment>
<dbReference type="InterPro" id="IPR000595">
    <property type="entry name" value="cNMP-bd_dom"/>
</dbReference>
<reference evidence="2 3" key="1">
    <citation type="submission" date="2020-08" db="EMBL/GenBank/DDBJ databases">
        <title>Bridging the membrane lipid divide: bacteria of the FCB group superphylum have the potential to synthesize archaeal ether lipids.</title>
        <authorList>
            <person name="Villanueva L."/>
            <person name="Von Meijenfeldt F.A.B."/>
            <person name="Westbye A.B."/>
            <person name="Yadav S."/>
            <person name="Hopmans E.C."/>
            <person name="Dutilh B.E."/>
            <person name="Sinninghe Damste J.S."/>
        </authorList>
    </citation>
    <scope>NUCLEOTIDE SEQUENCE [LARGE SCALE GENOMIC DNA]</scope>
    <source>
        <strain evidence="2">NIOZ-UU17</strain>
    </source>
</reference>
<dbReference type="PROSITE" id="PS50042">
    <property type="entry name" value="CNMP_BINDING_3"/>
    <property type="match status" value="1"/>
</dbReference>
<dbReference type="PRINTS" id="PR00103">
    <property type="entry name" value="CAMPKINASE"/>
</dbReference>
<dbReference type="InterPro" id="IPR050503">
    <property type="entry name" value="cAMP-dep_PK_reg_su-like"/>
</dbReference>
<dbReference type="EMBL" id="JACNIG010000380">
    <property type="protein sequence ID" value="MBC8434076.1"/>
    <property type="molecule type" value="Genomic_DNA"/>
</dbReference>
<dbReference type="Gene3D" id="2.40.10.220">
    <property type="entry name" value="predicted glycosyltransferase like domains"/>
    <property type="match status" value="1"/>
</dbReference>
<evidence type="ECO:0000259" key="1">
    <source>
        <dbReference type="PROSITE" id="PS50042"/>
    </source>
</evidence>
<accession>A0A8J6TP13</accession>
<sequence length="231" mass="25993">MFQIASEETYQDGQIIFKEGSAGDWIYTIEEGAVELYKQVGAEKIVVSVLQSGDMFGELAYFAGIRRTVSTRAVGATTVGIIDRSLLDKEYNRLSGDFRMILKNLVLRFEKAIEITTDPRLRRKSPRIPKTLALSFKSKAGFIKAFSEDISTGGMFIKTTKPLAKGEQFILKLKLPDASETIKINCEVSWNRTETSDPVKQPLGMGINFIKISPKDHHRLKKELIKSEIKK</sequence>
<organism evidence="2 3">
    <name type="scientific">Candidatus Desulfatibia vada</name>
    <dbReference type="NCBI Taxonomy" id="2841696"/>
    <lineage>
        <taxon>Bacteria</taxon>
        <taxon>Pseudomonadati</taxon>
        <taxon>Thermodesulfobacteriota</taxon>
        <taxon>Desulfobacteria</taxon>
        <taxon>Desulfobacterales</taxon>
        <taxon>Desulfobacterales incertae sedis</taxon>
        <taxon>Candidatus Desulfatibia</taxon>
    </lineage>
</organism>
<dbReference type="GO" id="GO:0005952">
    <property type="term" value="C:cAMP-dependent protein kinase complex"/>
    <property type="evidence" value="ECO:0007669"/>
    <property type="project" value="InterPro"/>
</dbReference>
<dbReference type="Pfam" id="PF00027">
    <property type="entry name" value="cNMP_binding"/>
    <property type="match status" value="1"/>
</dbReference>
<evidence type="ECO:0000313" key="2">
    <source>
        <dbReference type="EMBL" id="MBC8434076.1"/>
    </source>
</evidence>
<protein>
    <submittedName>
        <fullName evidence="2">Cyclic nucleotide-binding domain-containing protein</fullName>
    </submittedName>
</protein>
<dbReference type="AlphaFoldDB" id="A0A8J6TP13"/>
<gene>
    <name evidence="2" type="ORF">H8D96_19370</name>
</gene>
<proteinExistence type="predicted"/>
<dbReference type="InterPro" id="IPR018490">
    <property type="entry name" value="cNMP-bd_dom_sf"/>
</dbReference>